<evidence type="ECO:0000259" key="5">
    <source>
        <dbReference type="Pfam" id="PF03358"/>
    </source>
</evidence>
<keyword evidence="4" id="KW-0560">Oxidoreductase</keyword>
<dbReference type="SUPFAM" id="SSF52218">
    <property type="entry name" value="Flavoproteins"/>
    <property type="match status" value="1"/>
</dbReference>
<dbReference type="InterPro" id="IPR029039">
    <property type="entry name" value="Flavoprotein-like_sf"/>
</dbReference>
<accession>K8WSF7</accession>
<gene>
    <name evidence="6" type="ORF">OOA_04032</name>
</gene>
<dbReference type="PANTHER" id="PTHR43408:SF1">
    <property type="entry name" value="FMN REDUCTASE (NADPH)"/>
    <property type="match status" value="1"/>
</dbReference>
<dbReference type="InterPro" id="IPR005025">
    <property type="entry name" value="FMN_Rdtase-like_dom"/>
</dbReference>
<dbReference type="EMBL" id="AKKL01000014">
    <property type="protein sequence ID" value="EKT63513.1"/>
    <property type="molecule type" value="Genomic_DNA"/>
</dbReference>
<feature type="domain" description="NADPH-dependent FMN reductase-like" evidence="5">
    <location>
        <begin position="1"/>
        <end position="143"/>
    </location>
</feature>
<dbReference type="PANTHER" id="PTHR43408">
    <property type="entry name" value="FMN REDUCTASE (NADPH)"/>
    <property type="match status" value="1"/>
</dbReference>
<comment type="similarity">
    <text evidence="1">Belongs to the SsuE family.</text>
</comment>
<sequence>MNILIISGSPMTQSRSSTLLDYAQRWFNKYSAVTQRVSVRDFDANVLLNAEYKHSQIQDFIQKIKEADGIIIASPVYQSSYAGILKAVLDLLPQRSFMSKPVLPIMTGGTDSHQLALDYAFKPLLAALKAEEIMSGVYASDNDLKHSKQANKYIISDQIIERLNNNLQIFYQSMNRNKKHYPNLVFHVNAQSIMELR</sequence>
<name>K8WSF7_9GAMM</name>
<keyword evidence="2" id="KW-0285">Flavoprotein</keyword>
<dbReference type="Pfam" id="PF03358">
    <property type="entry name" value="FMN_red"/>
    <property type="match status" value="1"/>
</dbReference>
<dbReference type="Proteomes" id="UP000009336">
    <property type="component" value="Unassembled WGS sequence"/>
</dbReference>
<dbReference type="InterPro" id="IPR051814">
    <property type="entry name" value="NAD(P)H-dep_FMN_reductase"/>
</dbReference>
<dbReference type="InterPro" id="IPR020048">
    <property type="entry name" value="NADPH-dep_FMN_reduc_SsuE"/>
</dbReference>
<evidence type="ECO:0000313" key="7">
    <source>
        <dbReference type="Proteomes" id="UP000009336"/>
    </source>
</evidence>
<reference evidence="6 7" key="1">
    <citation type="journal article" date="2012" name="BMC Genomics">
        <title>Comparative genomics of bacteria in the genus Providencia isolated from wild Drosophila melanogaster.</title>
        <authorList>
            <person name="Galac M.R."/>
            <person name="Lazzaro B.P."/>
        </authorList>
    </citation>
    <scope>NUCLEOTIDE SEQUENCE [LARGE SCALE GENOMIC DNA]</scope>
    <source>
        <strain evidence="6 7">DSM 19968</strain>
    </source>
</reference>
<evidence type="ECO:0000313" key="6">
    <source>
        <dbReference type="EMBL" id="EKT63513.1"/>
    </source>
</evidence>
<dbReference type="GO" id="GO:0008752">
    <property type="term" value="F:FMN reductase [NAD(P)H] activity"/>
    <property type="evidence" value="ECO:0007669"/>
    <property type="project" value="InterPro"/>
</dbReference>
<proteinExistence type="inferred from homology"/>
<dbReference type="GO" id="GO:0046306">
    <property type="term" value="P:alkanesulfonate catabolic process"/>
    <property type="evidence" value="ECO:0007669"/>
    <property type="project" value="InterPro"/>
</dbReference>
<keyword evidence="7" id="KW-1185">Reference proteome</keyword>
<dbReference type="OrthoDB" id="1643408at2"/>
<dbReference type="PATRIC" id="fig|1141662.3.peg.814"/>
<dbReference type="RefSeq" id="WP_008910844.1">
    <property type="nucleotide sequence ID" value="NZ_KB233222.1"/>
</dbReference>
<dbReference type="HOGENOM" id="CLU_055322_3_0_6"/>
<dbReference type="eggNOG" id="COG0431">
    <property type="taxonomic scope" value="Bacteria"/>
</dbReference>
<comment type="caution">
    <text evidence="6">The sequence shown here is derived from an EMBL/GenBank/DDBJ whole genome shotgun (WGS) entry which is preliminary data.</text>
</comment>
<dbReference type="NCBIfam" id="TIGR03567">
    <property type="entry name" value="FMN_reduc_SsuE"/>
    <property type="match status" value="1"/>
</dbReference>
<organism evidence="6 7">
    <name type="scientific">Providencia burhodogranariea DSM 19968</name>
    <dbReference type="NCBI Taxonomy" id="1141662"/>
    <lineage>
        <taxon>Bacteria</taxon>
        <taxon>Pseudomonadati</taxon>
        <taxon>Pseudomonadota</taxon>
        <taxon>Gammaproteobacteria</taxon>
        <taxon>Enterobacterales</taxon>
        <taxon>Morganellaceae</taxon>
        <taxon>Providencia</taxon>
    </lineage>
</organism>
<protein>
    <submittedName>
        <fullName evidence="6">NAD(P)H-dependent FMN reductase</fullName>
    </submittedName>
</protein>
<dbReference type="AlphaFoldDB" id="K8WSF7"/>
<dbReference type="STRING" id="1141662.OOA_04032"/>
<evidence type="ECO:0000256" key="3">
    <source>
        <dbReference type="ARBA" id="ARBA00022643"/>
    </source>
</evidence>
<keyword evidence="3" id="KW-0288">FMN</keyword>
<evidence type="ECO:0000256" key="1">
    <source>
        <dbReference type="ARBA" id="ARBA00005990"/>
    </source>
</evidence>
<evidence type="ECO:0000256" key="2">
    <source>
        <dbReference type="ARBA" id="ARBA00022630"/>
    </source>
</evidence>
<evidence type="ECO:0000256" key="4">
    <source>
        <dbReference type="ARBA" id="ARBA00023002"/>
    </source>
</evidence>
<dbReference type="Gene3D" id="3.40.50.360">
    <property type="match status" value="1"/>
</dbReference>